<dbReference type="CDD" id="cd04164">
    <property type="entry name" value="trmE"/>
    <property type="match status" value="1"/>
</dbReference>
<comment type="cofactor">
    <cofactor evidence="10">
        <name>K(+)</name>
        <dbReference type="ChEBI" id="CHEBI:29103"/>
    </cofactor>
    <text evidence="10">Binds 1 potassium ion per subunit.</text>
</comment>
<dbReference type="NCBIfam" id="TIGR00450">
    <property type="entry name" value="mnmE_trmE_thdF"/>
    <property type="match status" value="1"/>
</dbReference>
<feature type="binding site" evidence="10">
    <location>
        <position position="118"/>
    </location>
    <ligand>
        <name>(6S)-5-formyl-5,6,7,8-tetrahydrofolate</name>
        <dbReference type="ChEBI" id="CHEBI:57457"/>
    </ligand>
</feature>
<keyword evidence="7 10" id="KW-0460">Magnesium</keyword>
<feature type="binding site" evidence="10">
    <location>
        <position position="267"/>
    </location>
    <ligand>
        <name>Mg(2+)</name>
        <dbReference type="ChEBI" id="CHEBI:18420"/>
    </ligand>
</feature>
<dbReference type="GO" id="GO:0002098">
    <property type="term" value="P:tRNA wobble uridine modification"/>
    <property type="evidence" value="ECO:0007669"/>
    <property type="project" value="TreeGrafter"/>
</dbReference>
<evidence type="ECO:0000256" key="2">
    <source>
        <dbReference type="ARBA" id="ARBA00022490"/>
    </source>
</evidence>
<organism evidence="14 15">
    <name type="scientific">bacterium (Candidatus Ratteibacteria) CG01_land_8_20_14_3_00_40_19</name>
    <dbReference type="NCBI Taxonomy" id="2014290"/>
    <lineage>
        <taxon>Bacteria</taxon>
        <taxon>Candidatus Ratteibacteria</taxon>
    </lineage>
</organism>
<comment type="subcellular location">
    <subcellularLocation>
        <location evidence="10">Cytoplasm</location>
    </subcellularLocation>
</comment>
<dbReference type="GO" id="GO:0042802">
    <property type="term" value="F:identical protein binding"/>
    <property type="evidence" value="ECO:0007669"/>
    <property type="project" value="UniProtKB-ARBA"/>
</dbReference>
<evidence type="ECO:0000256" key="5">
    <source>
        <dbReference type="ARBA" id="ARBA00022741"/>
    </source>
</evidence>
<keyword evidence="3 10" id="KW-0819">tRNA processing</keyword>
<feature type="binding site" evidence="10">
    <location>
        <position position="263"/>
    </location>
    <ligand>
        <name>K(+)</name>
        <dbReference type="ChEBI" id="CHEBI:29103"/>
    </ligand>
</feature>
<dbReference type="EMBL" id="PETL01000325">
    <property type="protein sequence ID" value="PIV63555.1"/>
    <property type="molecule type" value="Genomic_DNA"/>
</dbReference>
<keyword evidence="5 10" id="KW-0547">Nucleotide-binding</keyword>
<dbReference type="Pfam" id="PF10396">
    <property type="entry name" value="TrmE_N"/>
    <property type="match status" value="1"/>
</dbReference>
<evidence type="ECO:0000256" key="6">
    <source>
        <dbReference type="ARBA" id="ARBA00022801"/>
    </source>
</evidence>
<sequence>MFLKNLCQVKSKQEISLEYYNRKKSLSNFIIKNMKTDTICAVSTPLGISGIGIIRLSGPRTYPILDKIFVPKKNEKVSSFPSHSIHYGHILEHGKIIDEILLTIMRAPKSYTREDMAEIGCHGGYLPLKKVFSLCLKQGARLATEGEFTKRAFLNGRIDLAQAEAIIDIINSKTERGLETSLLQLKGGLSREIEKLKAKMMSLLARIEVALDFAEEDLEFITDAKIEDELSKIKMQVGKLLAGAETGKIINQGINTAILGSPNVGKSSLLNALLKENRAIVTEIPGTTRDTIEETINLKGIPLKIIDTAGIRKTRKPIEIEGVRRSKEWLKKADVALLVLDGNRALSRDDLELIKETREQKSVFILNKIDLPLKINLNELKKHARGRKIAEISATKKIGLENLEKIIYNLIWDGKVYSADQTLIINCRHQELLFNADKNISNALRSVKNKKSFEFVASDLREGLESLNQIIGKNLSEEVLNEIFSHFCVGK</sequence>
<keyword evidence="6 10" id="KW-0378">Hydrolase</keyword>
<dbReference type="Proteomes" id="UP000228886">
    <property type="component" value="Unassembled WGS sequence"/>
</dbReference>
<evidence type="ECO:0000313" key="15">
    <source>
        <dbReference type="Proteomes" id="UP000228886"/>
    </source>
</evidence>
<name>A0A2M7E779_9BACT</name>
<dbReference type="InterPro" id="IPR027266">
    <property type="entry name" value="TrmE/GcvT-like"/>
</dbReference>
<dbReference type="GO" id="GO:0005525">
    <property type="term" value="F:GTP binding"/>
    <property type="evidence" value="ECO:0007669"/>
    <property type="project" value="UniProtKB-UniRule"/>
</dbReference>
<dbReference type="FunFam" id="3.30.1360.120:FF:000003">
    <property type="entry name" value="tRNA modification GTPase MnmE"/>
    <property type="match status" value="1"/>
</dbReference>
<dbReference type="Gene3D" id="3.40.50.300">
    <property type="entry name" value="P-loop containing nucleotide triphosphate hydrolases"/>
    <property type="match status" value="1"/>
</dbReference>
<dbReference type="InterPro" id="IPR018948">
    <property type="entry name" value="GTP-bd_TrmE_N"/>
</dbReference>
<evidence type="ECO:0000259" key="13">
    <source>
        <dbReference type="PROSITE" id="PS51709"/>
    </source>
</evidence>
<feature type="binding site" evidence="10">
    <location>
        <position position="284"/>
    </location>
    <ligand>
        <name>K(+)</name>
        <dbReference type="ChEBI" id="CHEBI:29103"/>
    </ligand>
</feature>
<dbReference type="PROSITE" id="PS51709">
    <property type="entry name" value="G_TRME"/>
    <property type="match status" value="1"/>
</dbReference>
<dbReference type="CDD" id="cd14858">
    <property type="entry name" value="TrmE_N"/>
    <property type="match status" value="1"/>
</dbReference>
<comment type="similarity">
    <text evidence="1 10 11">Belongs to the TRAFAC class TrmE-Era-EngA-EngB-Septin-like GTPase superfamily. TrmE GTPase family.</text>
</comment>
<feature type="binding site" evidence="10">
    <location>
        <position position="288"/>
    </location>
    <ligand>
        <name>Mg(2+)</name>
        <dbReference type="ChEBI" id="CHEBI:18420"/>
    </ligand>
</feature>
<evidence type="ECO:0000256" key="8">
    <source>
        <dbReference type="ARBA" id="ARBA00022958"/>
    </source>
</evidence>
<reference evidence="15" key="1">
    <citation type="submission" date="2017-09" db="EMBL/GenBank/DDBJ databases">
        <title>Depth-based differentiation of microbial function through sediment-hosted aquifers and enrichment of novel symbionts in the deep terrestrial subsurface.</title>
        <authorList>
            <person name="Probst A.J."/>
            <person name="Ladd B."/>
            <person name="Jarett J.K."/>
            <person name="Geller-Mcgrath D.E."/>
            <person name="Sieber C.M.K."/>
            <person name="Emerson J.B."/>
            <person name="Anantharaman K."/>
            <person name="Thomas B.C."/>
            <person name="Malmstrom R."/>
            <person name="Stieglmeier M."/>
            <person name="Klingl A."/>
            <person name="Woyke T."/>
            <person name="Ryan C.M."/>
            <person name="Banfield J.F."/>
        </authorList>
    </citation>
    <scope>NUCLEOTIDE SEQUENCE [LARGE SCALE GENOMIC DNA]</scope>
</reference>
<evidence type="ECO:0000256" key="10">
    <source>
        <dbReference type="HAMAP-Rule" id="MF_00379"/>
    </source>
</evidence>
<dbReference type="GO" id="GO:0003924">
    <property type="term" value="F:GTPase activity"/>
    <property type="evidence" value="ECO:0007669"/>
    <property type="project" value="UniProtKB-UniRule"/>
</dbReference>
<evidence type="ECO:0000256" key="11">
    <source>
        <dbReference type="RuleBase" id="RU003313"/>
    </source>
</evidence>
<keyword evidence="9 10" id="KW-0342">GTP-binding</keyword>
<dbReference type="HAMAP" id="MF_00379">
    <property type="entry name" value="GTPase_MnmE"/>
    <property type="match status" value="1"/>
</dbReference>
<feature type="binding site" evidence="10">
    <location>
        <position position="282"/>
    </location>
    <ligand>
        <name>K(+)</name>
        <dbReference type="ChEBI" id="CHEBI:29103"/>
    </ligand>
</feature>
<protein>
    <recommendedName>
        <fullName evidence="10">tRNA modification GTPase MnmE</fullName>
        <ecNumber evidence="10">3.6.-.-</ecNumber>
    </recommendedName>
</protein>
<dbReference type="SUPFAM" id="SSF52540">
    <property type="entry name" value="P-loop containing nucleoside triphosphate hydrolases"/>
    <property type="match status" value="1"/>
</dbReference>
<feature type="binding site" evidence="10">
    <location>
        <position position="287"/>
    </location>
    <ligand>
        <name>K(+)</name>
        <dbReference type="ChEBI" id="CHEBI:29103"/>
    </ligand>
</feature>
<evidence type="ECO:0000256" key="7">
    <source>
        <dbReference type="ARBA" id="ARBA00022842"/>
    </source>
</evidence>
<dbReference type="InterPro" id="IPR027368">
    <property type="entry name" value="MnmE_dom2"/>
</dbReference>
<dbReference type="InterPro" id="IPR005225">
    <property type="entry name" value="Small_GTP-bd"/>
</dbReference>
<dbReference type="PANTHER" id="PTHR42714:SF2">
    <property type="entry name" value="TRNA MODIFICATION GTPASE GTPBP3, MITOCHONDRIAL"/>
    <property type="match status" value="1"/>
</dbReference>
<dbReference type="InterPro" id="IPR006073">
    <property type="entry name" value="GTP-bd"/>
</dbReference>
<keyword evidence="12" id="KW-0175">Coiled coil</keyword>
<dbReference type="GO" id="GO:0046872">
    <property type="term" value="F:metal ion binding"/>
    <property type="evidence" value="ECO:0007669"/>
    <property type="project" value="UniProtKB-KW"/>
</dbReference>
<feature type="coiled-coil region" evidence="12">
    <location>
        <begin position="186"/>
        <end position="224"/>
    </location>
</feature>
<evidence type="ECO:0000313" key="14">
    <source>
        <dbReference type="EMBL" id="PIV63555.1"/>
    </source>
</evidence>
<evidence type="ECO:0000256" key="4">
    <source>
        <dbReference type="ARBA" id="ARBA00022723"/>
    </source>
</evidence>
<proteinExistence type="inferred from homology"/>
<dbReference type="InterPro" id="IPR031168">
    <property type="entry name" value="G_TrmE"/>
</dbReference>
<accession>A0A2M7E779</accession>
<evidence type="ECO:0000256" key="3">
    <source>
        <dbReference type="ARBA" id="ARBA00022694"/>
    </source>
</evidence>
<dbReference type="InterPro" id="IPR004520">
    <property type="entry name" value="GTPase_MnmE"/>
</dbReference>
<dbReference type="Gene3D" id="1.20.120.430">
    <property type="entry name" value="tRNA modification GTPase MnmE domain 2"/>
    <property type="match status" value="1"/>
</dbReference>
<dbReference type="Pfam" id="PF01926">
    <property type="entry name" value="MMR_HSR1"/>
    <property type="match status" value="1"/>
</dbReference>
<evidence type="ECO:0000256" key="12">
    <source>
        <dbReference type="SAM" id="Coils"/>
    </source>
</evidence>
<comment type="function">
    <text evidence="10">Exhibits a very high intrinsic GTPase hydrolysis rate. Involved in the addition of a carboxymethylaminomethyl (cmnm) group at the wobble position (U34) of certain tRNAs, forming tRNA-cmnm(5)s(2)U34.</text>
</comment>
<dbReference type="InterPro" id="IPR025867">
    <property type="entry name" value="MnmE_helical"/>
</dbReference>
<feature type="binding site" evidence="10">
    <location>
        <begin position="263"/>
        <end position="268"/>
    </location>
    <ligand>
        <name>GTP</name>
        <dbReference type="ChEBI" id="CHEBI:37565"/>
    </ligand>
</feature>
<feature type="binding site" evidence="10">
    <location>
        <begin position="307"/>
        <end position="310"/>
    </location>
    <ligand>
        <name>GTP</name>
        <dbReference type="ChEBI" id="CHEBI:37565"/>
    </ligand>
</feature>
<dbReference type="FunFam" id="3.40.50.300:FF:000494">
    <property type="entry name" value="tRNA modification GTPase MnmE"/>
    <property type="match status" value="1"/>
</dbReference>
<dbReference type="InterPro" id="IPR027417">
    <property type="entry name" value="P-loop_NTPase"/>
</dbReference>
<feature type="binding site" evidence="10">
    <location>
        <begin position="282"/>
        <end position="288"/>
    </location>
    <ligand>
        <name>GTP</name>
        <dbReference type="ChEBI" id="CHEBI:37565"/>
    </ligand>
</feature>
<dbReference type="NCBIfam" id="TIGR00231">
    <property type="entry name" value="small_GTP"/>
    <property type="match status" value="1"/>
</dbReference>
<dbReference type="Pfam" id="PF12631">
    <property type="entry name" value="MnmE_helical"/>
    <property type="match status" value="1"/>
</dbReference>
<comment type="caution">
    <text evidence="10">Lacks conserved residue(s) required for the propagation of feature annotation.</text>
</comment>
<feature type="binding site" evidence="10">
    <location>
        <position position="157"/>
    </location>
    <ligand>
        <name>(6S)-5-formyl-5,6,7,8-tetrahydrofolate</name>
        <dbReference type="ChEBI" id="CHEBI:57457"/>
    </ligand>
</feature>
<dbReference type="Gene3D" id="3.30.1360.120">
    <property type="entry name" value="Probable tRNA modification gtpase trme, domain 1"/>
    <property type="match status" value="1"/>
</dbReference>
<gene>
    <name evidence="10 14" type="primary">trmE</name>
    <name evidence="10" type="synonym">mnmE</name>
    <name evidence="14" type="ORF">COS11_06845</name>
</gene>
<dbReference type="GO" id="GO:0030488">
    <property type="term" value="P:tRNA methylation"/>
    <property type="evidence" value="ECO:0007669"/>
    <property type="project" value="TreeGrafter"/>
</dbReference>
<feature type="domain" description="TrmE-type G" evidence="13">
    <location>
        <begin position="253"/>
        <end position="412"/>
    </location>
</feature>
<dbReference type="AlphaFoldDB" id="A0A2M7E779"/>
<dbReference type="EC" id="3.6.-.-" evidence="10"/>
<evidence type="ECO:0000256" key="1">
    <source>
        <dbReference type="ARBA" id="ARBA00011043"/>
    </source>
</evidence>
<comment type="subunit">
    <text evidence="10">Homodimer. Heterotetramer of two MnmE and two MnmG subunits.</text>
</comment>
<feature type="binding site" evidence="10">
    <location>
        <position position="55"/>
    </location>
    <ligand>
        <name>(6S)-5-formyl-5,6,7,8-tetrahydrofolate</name>
        <dbReference type="ChEBI" id="CHEBI:57457"/>
    </ligand>
</feature>
<dbReference type="GO" id="GO:0005829">
    <property type="term" value="C:cytosol"/>
    <property type="evidence" value="ECO:0007669"/>
    <property type="project" value="TreeGrafter"/>
</dbReference>
<dbReference type="PANTHER" id="PTHR42714">
    <property type="entry name" value="TRNA MODIFICATION GTPASE GTPBP3"/>
    <property type="match status" value="1"/>
</dbReference>
<feature type="binding site" evidence="10">
    <location>
        <position position="491"/>
    </location>
    <ligand>
        <name>(6S)-5-formyl-5,6,7,8-tetrahydrofolate</name>
        <dbReference type="ChEBI" id="CHEBI:57457"/>
    </ligand>
</feature>
<keyword evidence="8 10" id="KW-0630">Potassium</keyword>
<evidence type="ECO:0000256" key="9">
    <source>
        <dbReference type="ARBA" id="ARBA00023134"/>
    </source>
</evidence>
<keyword evidence="4 10" id="KW-0479">Metal-binding</keyword>
<comment type="caution">
    <text evidence="14">The sequence shown here is derived from an EMBL/GenBank/DDBJ whole genome shotgun (WGS) entry which is preliminary data.</text>
</comment>
<keyword evidence="2 10" id="KW-0963">Cytoplasm</keyword>